<dbReference type="EMBL" id="FTOA01000003">
    <property type="protein sequence ID" value="SIS70035.1"/>
    <property type="molecule type" value="Genomic_DNA"/>
</dbReference>
<dbReference type="Proteomes" id="UP000185678">
    <property type="component" value="Unassembled WGS sequence"/>
</dbReference>
<dbReference type="SUPFAM" id="SSF53448">
    <property type="entry name" value="Nucleotide-diphospho-sugar transferases"/>
    <property type="match status" value="1"/>
</dbReference>
<accession>A0A1N7L872</accession>
<reference evidence="1 2" key="1">
    <citation type="submission" date="2017-01" db="EMBL/GenBank/DDBJ databases">
        <authorList>
            <person name="Mah S.A."/>
            <person name="Swanson W.J."/>
            <person name="Moy G.W."/>
            <person name="Vacquier V.D."/>
        </authorList>
    </citation>
    <scope>NUCLEOTIDE SEQUENCE [LARGE SCALE GENOMIC DNA]</scope>
    <source>
        <strain evidence="1 2">DSM 11589</strain>
    </source>
</reference>
<keyword evidence="2" id="KW-1185">Reference proteome</keyword>
<dbReference type="InterPro" id="IPR029044">
    <property type="entry name" value="Nucleotide-diphossugar_trans"/>
</dbReference>
<protein>
    <recommendedName>
        <fullName evidence="3">Glycosyl transferase family 8</fullName>
    </recommendedName>
</protein>
<dbReference type="OrthoDB" id="7157498at2"/>
<name>A0A1N7L872_9PROT</name>
<organism evidence="1 2">
    <name type="scientific">Insolitispirillum peregrinum</name>
    <dbReference type="NCBI Taxonomy" id="80876"/>
    <lineage>
        <taxon>Bacteria</taxon>
        <taxon>Pseudomonadati</taxon>
        <taxon>Pseudomonadota</taxon>
        <taxon>Alphaproteobacteria</taxon>
        <taxon>Rhodospirillales</taxon>
        <taxon>Novispirillaceae</taxon>
        <taxon>Insolitispirillum</taxon>
    </lineage>
</organism>
<evidence type="ECO:0000313" key="1">
    <source>
        <dbReference type="EMBL" id="SIS70035.1"/>
    </source>
</evidence>
<dbReference type="STRING" id="80876.SAMN05421779_103168"/>
<proteinExistence type="predicted"/>
<evidence type="ECO:0000313" key="2">
    <source>
        <dbReference type="Proteomes" id="UP000185678"/>
    </source>
</evidence>
<dbReference type="Gene3D" id="3.90.550.10">
    <property type="entry name" value="Spore Coat Polysaccharide Biosynthesis Protein SpsA, Chain A"/>
    <property type="match status" value="1"/>
</dbReference>
<dbReference type="AlphaFoldDB" id="A0A1N7L872"/>
<gene>
    <name evidence="1" type="ORF">SAMN05421779_103168</name>
</gene>
<dbReference type="RefSeq" id="WP_076399808.1">
    <property type="nucleotide sequence ID" value="NZ_FTOA01000003.1"/>
</dbReference>
<sequence>MWTSTDPDVVVCTAADSGYFDLLRDLVRSLRQRAQAQPHVLAVLDLGLTPDQQDWVRQQGARLVEPGWDVEFPSRSEQPGHFRSQIVRAFLPRHCPGFQTYIWLDADTWVQDGAVLHWLVQGAADGRMALVEEMHSAYKKIHDQREMSQKALLIQRYYGAADAERYGLTPSLNSGVFALRADAPHWAVWGQEISALLQQAPTRFVDQMALERTIHAHRLPACYLPARANWLVSQAIPAFCPQRGMLVDPLPPHDPLWVLHLALGAKDLTLIIPMLGEPDRELILSARLSEIGPLVGLG</sequence>
<evidence type="ECO:0008006" key="3">
    <source>
        <dbReference type="Google" id="ProtNLM"/>
    </source>
</evidence>